<dbReference type="OrthoDB" id="5800391at2759"/>
<feature type="transmembrane region" description="Helical" evidence="1">
    <location>
        <begin position="205"/>
        <end position="223"/>
    </location>
</feature>
<comment type="caution">
    <text evidence="2">The sequence shown here is derived from an EMBL/GenBank/DDBJ whole genome shotgun (WGS) entry which is preliminary data.</text>
</comment>
<organism evidence="2 3">
    <name type="scientific">Allacma fusca</name>
    <dbReference type="NCBI Taxonomy" id="39272"/>
    <lineage>
        <taxon>Eukaryota</taxon>
        <taxon>Metazoa</taxon>
        <taxon>Ecdysozoa</taxon>
        <taxon>Arthropoda</taxon>
        <taxon>Hexapoda</taxon>
        <taxon>Collembola</taxon>
        <taxon>Symphypleona</taxon>
        <taxon>Sminthuridae</taxon>
        <taxon>Allacma</taxon>
    </lineage>
</organism>
<keyword evidence="1" id="KW-0472">Membrane</keyword>
<keyword evidence="3" id="KW-1185">Reference proteome</keyword>
<feature type="transmembrane region" description="Helical" evidence="1">
    <location>
        <begin position="95"/>
        <end position="120"/>
    </location>
</feature>
<dbReference type="AlphaFoldDB" id="A0A8J2P8X4"/>
<accession>A0A8J2P8X4</accession>
<feature type="transmembrane region" description="Helical" evidence="1">
    <location>
        <begin position="132"/>
        <end position="153"/>
    </location>
</feature>
<feature type="transmembrane region" description="Helical" evidence="1">
    <location>
        <begin position="53"/>
        <end position="74"/>
    </location>
</feature>
<evidence type="ECO:0000256" key="1">
    <source>
        <dbReference type="SAM" id="Phobius"/>
    </source>
</evidence>
<dbReference type="Proteomes" id="UP000708208">
    <property type="component" value="Unassembled WGS sequence"/>
</dbReference>
<keyword evidence="1" id="KW-0812">Transmembrane</keyword>
<keyword evidence="1" id="KW-1133">Transmembrane helix</keyword>
<evidence type="ECO:0000313" key="3">
    <source>
        <dbReference type="Proteomes" id="UP000708208"/>
    </source>
</evidence>
<name>A0A8J2P8X4_9HEXA</name>
<feature type="non-terminal residue" evidence="2">
    <location>
        <position position="237"/>
    </location>
</feature>
<dbReference type="EMBL" id="CAJVCH010197024">
    <property type="protein sequence ID" value="CAG7730592.1"/>
    <property type="molecule type" value="Genomic_DNA"/>
</dbReference>
<reference evidence="2" key="1">
    <citation type="submission" date="2021-06" db="EMBL/GenBank/DDBJ databases">
        <authorList>
            <person name="Hodson N. C."/>
            <person name="Mongue J. A."/>
            <person name="Jaron S. K."/>
        </authorList>
    </citation>
    <scope>NUCLEOTIDE SEQUENCE</scope>
</reference>
<protein>
    <submittedName>
        <fullName evidence="2">Uncharacterized protein</fullName>
    </submittedName>
</protein>
<evidence type="ECO:0000313" key="2">
    <source>
        <dbReference type="EMBL" id="CAG7730592.1"/>
    </source>
</evidence>
<sequence length="237" mass="26819">VIIIALIIINGVKAIVELDIINKECFTSSRKYNIYPNNELALRTLFIIVDSTYPLSFSFALSFVLIFGTVLIELHEQFKQDFSTLLSCFSIYSRLTGIFSVAIIFQTTIVTIRTVSLLSIPQLTRSFQETDGYLNGTASIAALVILACFGSFLENKVKSRCRLIATSFAICNSPHDFRVKKIMKWILASKWKITAFNFSKINRGLIVAVAQTAFTYFIFMFQLRSSESLHLNKFNIS</sequence>
<gene>
    <name evidence="2" type="ORF">AFUS01_LOCUS19222</name>
</gene>
<proteinExistence type="predicted"/>